<feature type="domain" description="HAMP" evidence="7">
    <location>
        <begin position="259"/>
        <end position="313"/>
    </location>
</feature>
<dbReference type="Pfam" id="PF00672">
    <property type="entry name" value="HAMP"/>
    <property type="match status" value="1"/>
</dbReference>
<dbReference type="CDD" id="cd06225">
    <property type="entry name" value="HAMP"/>
    <property type="match status" value="1"/>
</dbReference>
<feature type="domain" description="Methyl-accepting transducer" evidence="6">
    <location>
        <begin position="318"/>
        <end position="571"/>
    </location>
</feature>
<dbReference type="PANTHER" id="PTHR32089">
    <property type="entry name" value="METHYL-ACCEPTING CHEMOTAXIS PROTEIN MCPB"/>
    <property type="match status" value="1"/>
</dbReference>
<dbReference type="InterPro" id="IPR004090">
    <property type="entry name" value="Chemotax_Me-accpt_rcpt"/>
</dbReference>
<dbReference type="PROSITE" id="PS50111">
    <property type="entry name" value="CHEMOTAXIS_TRANSDUC_2"/>
    <property type="match status" value="1"/>
</dbReference>
<dbReference type="GO" id="GO:0007165">
    <property type="term" value="P:signal transduction"/>
    <property type="evidence" value="ECO:0007669"/>
    <property type="project" value="UniProtKB-KW"/>
</dbReference>
<gene>
    <name evidence="8" type="ORF">SAMN05216234_12328</name>
</gene>
<keyword evidence="9" id="KW-1185">Reference proteome</keyword>
<dbReference type="EMBL" id="FOXB01000023">
    <property type="protein sequence ID" value="SFP51613.1"/>
    <property type="molecule type" value="Genomic_DNA"/>
</dbReference>
<evidence type="ECO:0000256" key="4">
    <source>
        <dbReference type="SAM" id="Coils"/>
    </source>
</evidence>
<evidence type="ECO:0000256" key="1">
    <source>
        <dbReference type="ARBA" id="ARBA00023224"/>
    </source>
</evidence>
<keyword evidence="5" id="KW-0472">Membrane</keyword>
<feature type="transmembrane region" description="Helical" evidence="5">
    <location>
        <begin position="9"/>
        <end position="32"/>
    </location>
</feature>
<dbReference type="PRINTS" id="PR00260">
    <property type="entry name" value="CHEMTRNSDUCR"/>
</dbReference>
<proteinExistence type="inferred from homology"/>
<dbReference type="OrthoDB" id="2489132at2"/>
<accession>A0A1I5QZE5</accession>
<feature type="transmembrane region" description="Helical" evidence="5">
    <location>
        <begin position="238"/>
        <end position="258"/>
    </location>
</feature>
<dbReference type="AlphaFoldDB" id="A0A1I5QZE5"/>
<dbReference type="SMART" id="SM00304">
    <property type="entry name" value="HAMP"/>
    <property type="match status" value="1"/>
</dbReference>
<dbReference type="Gene3D" id="1.10.287.950">
    <property type="entry name" value="Methyl-accepting chemotaxis protein"/>
    <property type="match status" value="1"/>
</dbReference>
<keyword evidence="5" id="KW-1133">Transmembrane helix</keyword>
<evidence type="ECO:0000256" key="2">
    <source>
        <dbReference type="ARBA" id="ARBA00029447"/>
    </source>
</evidence>
<evidence type="ECO:0000256" key="5">
    <source>
        <dbReference type="SAM" id="Phobius"/>
    </source>
</evidence>
<organism evidence="8 9">
    <name type="scientific">Hydrogenimonas thermophila</name>
    <dbReference type="NCBI Taxonomy" id="223786"/>
    <lineage>
        <taxon>Bacteria</taxon>
        <taxon>Pseudomonadati</taxon>
        <taxon>Campylobacterota</taxon>
        <taxon>Epsilonproteobacteria</taxon>
        <taxon>Campylobacterales</taxon>
        <taxon>Hydrogenimonadaceae</taxon>
        <taxon>Hydrogenimonas</taxon>
    </lineage>
</organism>
<comment type="similarity">
    <text evidence="2">Belongs to the methyl-accepting chemotaxis (MCP) protein family.</text>
</comment>
<dbReference type="InterPro" id="IPR003660">
    <property type="entry name" value="HAMP_dom"/>
</dbReference>
<dbReference type="Proteomes" id="UP000199227">
    <property type="component" value="Unassembled WGS sequence"/>
</dbReference>
<keyword evidence="1 3" id="KW-0807">Transducer</keyword>
<dbReference type="PANTHER" id="PTHR32089:SF112">
    <property type="entry name" value="LYSOZYME-LIKE PROTEIN-RELATED"/>
    <property type="match status" value="1"/>
</dbReference>
<name>A0A1I5QZE5_9BACT</name>
<evidence type="ECO:0000313" key="8">
    <source>
        <dbReference type="EMBL" id="SFP51613.1"/>
    </source>
</evidence>
<dbReference type="Pfam" id="PF00015">
    <property type="entry name" value="MCPsignal"/>
    <property type="match status" value="1"/>
</dbReference>
<dbReference type="GO" id="GO:0016020">
    <property type="term" value="C:membrane"/>
    <property type="evidence" value="ECO:0007669"/>
    <property type="project" value="InterPro"/>
</dbReference>
<dbReference type="GO" id="GO:0006935">
    <property type="term" value="P:chemotaxis"/>
    <property type="evidence" value="ECO:0007669"/>
    <property type="project" value="InterPro"/>
</dbReference>
<protein>
    <submittedName>
        <fullName evidence="8">Methyl-accepting chemotaxis protein</fullName>
    </submittedName>
</protein>
<dbReference type="STRING" id="223786.SAMN05216234_12328"/>
<dbReference type="SUPFAM" id="SSF48695">
    <property type="entry name" value="Multiheme cytochromes"/>
    <property type="match status" value="1"/>
</dbReference>
<keyword evidence="4" id="KW-0175">Coiled coil</keyword>
<dbReference type="SMART" id="SM00283">
    <property type="entry name" value="MA"/>
    <property type="match status" value="1"/>
</dbReference>
<dbReference type="PROSITE" id="PS50885">
    <property type="entry name" value="HAMP"/>
    <property type="match status" value="1"/>
</dbReference>
<sequence length="590" mass="66297">MKDFLKSALFFKIIVIPLVILGVLAFGILIYLNNFADSLVDKKANEYANNILKSYITFSKSSIEKGQRHSFQEVVEGLKTIDGVKDVFASSRDGLMMYKIGEKSVGLPFVRKDGKFFNPNIKYFDQTNGLWMRSDWFYKNIKDSKITECMYKKLHPKDRNCARCHYSIPKNLKFNKERMAFKKDGKYVVAYYNLPVHNDCIKCHTHWKKGESGGYLGVKIDLASEKEKMIQMIDTFKYALIVFILIVVLIFAYNAFIVKKLRGDLVTLKDITEDLAEGDGDLTKRVNISSKDEAGAIAENLNIFIEKIQNIVDKLKSTTSLSANVGSDVEKASETIKETINTQTNLIEKNNEFTSHIKENLESVKESIFSTSEDIKHTQENLSKNVSSLLGTIEEIKKASSKEMNLANKASELTESSSQIKEIIGIIKDIADQTNLLALNAAIEAARAGEHGRGFAVVADEVRKLAEKTQKSLSEIDAVISLVTQGIIEIESQIQENSQESVKICEITQGLADETNNTMESLDRTIEKVENARKETTKIDINVKSLTEVSKELIEQAKISEKVGNNLSQVSNTLHNVVTSLKEETDKFKT</sequence>
<dbReference type="InterPro" id="IPR036280">
    <property type="entry name" value="Multihaem_cyt_sf"/>
</dbReference>
<evidence type="ECO:0000259" key="7">
    <source>
        <dbReference type="PROSITE" id="PS50885"/>
    </source>
</evidence>
<dbReference type="SUPFAM" id="SSF58104">
    <property type="entry name" value="Methyl-accepting chemotaxis protein (MCP) signaling domain"/>
    <property type="match status" value="1"/>
</dbReference>
<evidence type="ECO:0000259" key="6">
    <source>
        <dbReference type="PROSITE" id="PS50111"/>
    </source>
</evidence>
<keyword evidence="5" id="KW-0812">Transmembrane</keyword>
<dbReference type="GO" id="GO:0004888">
    <property type="term" value="F:transmembrane signaling receptor activity"/>
    <property type="evidence" value="ECO:0007669"/>
    <property type="project" value="InterPro"/>
</dbReference>
<evidence type="ECO:0000313" key="9">
    <source>
        <dbReference type="Proteomes" id="UP000199227"/>
    </source>
</evidence>
<dbReference type="InterPro" id="IPR004089">
    <property type="entry name" value="MCPsignal_dom"/>
</dbReference>
<feature type="coiled-coil region" evidence="4">
    <location>
        <begin position="512"/>
        <end position="539"/>
    </location>
</feature>
<dbReference type="RefSeq" id="WP_092912770.1">
    <property type="nucleotide sequence ID" value="NZ_FOXB01000023.1"/>
</dbReference>
<reference evidence="8 9" key="1">
    <citation type="submission" date="2016-10" db="EMBL/GenBank/DDBJ databases">
        <authorList>
            <person name="de Groot N.N."/>
        </authorList>
    </citation>
    <scope>NUCLEOTIDE SEQUENCE [LARGE SCALE GENOMIC DNA]</scope>
    <source>
        <strain evidence="8 9">EP1-55-1</strain>
    </source>
</reference>
<evidence type="ECO:0000256" key="3">
    <source>
        <dbReference type="PROSITE-ProRule" id="PRU00284"/>
    </source>
</evidence>